<dbReference type="SUPFAM" id="SSF47384">
    <property type="entry name" value="Homodimeric domain of signal transducing histidine kinase"/>
    <property type="match status" value="1"/>
</dbReference>
<dbReference type="InterPro" id="IPR005467">
    <property type="entry name" value="His_kinase_dom"/>
</dbReference>
<dbReference type="Gene3D" id="3.30.565.10">
    <property type="entry name" value="Histidine kinase-like ATPase, C-terminal domain"/>
    <property type="match status" value="1"/>
</dbReference>
<reference evidence="10 11" key="1">
    <citation type="journal article" date="2015" name="Int. J. Syst. Evol. Microbiol.">
        <title>Mariniphaga sediminis sp. nov., isolated from coastal sediment.</title>
        <authorList>
            <person name="Wang F.Q."/>
            <person name="Shen Q.Y."/>
            <person name="Chen G.J."/>
            <person name="Du Z.J."/>
        </authorList>
    </citation>
    <scope>NUCLEOTIDE SEQUENCE [LARGE SCALE GENOMIC DNA]</scope>
    <source>
        <strain evidence="10 11">SY21</strain>
    </source>
</reference>
<evidence type="ECO:0000256" key="2">
    <source>
        <dbReference type="ARBA" id="ARBA00012438"/>
    </source>
</evidence>
<dbReference type="AlphaFoldDB" id="A0A399D1X1"/>
<evidence type="ECO:0000256" key="3">
    <source>
        <dbReference type="ARBA" id="ARBA00022553"/>
    </source>
</evidence>
<dbReference type="RefSeq" id="WP_119349490.1">
    <property type="nucleotide sequence ID" value="NZ_QWET01000005.1"/>
</dbReference>
<dbReference type="Pfam" id="PF00512">
    <property type="entry name" value="HisKA"/>
    <property type="match status" value="1"/>
</dbReference>
<name>A0A399D1X1_9BACT</name>
<keyword evidence="8" id="KW-1133">Transmembrane helix</keyword>
<keyword evidence="8" id="KW-0812">Transmembrane</keyword>
<dbReference type="FunFam" id="3.30.565.10:FF:000006">
    <property type="entry name" value="Sensor histidine kinase WalK"/>
    <property type="match status" value="1"/>
</dbReference>
<dbReference type="SMART" id="SM00388">
    <property type="entry name" value="HisKA"/>
    <property type="match status" value="1"/>
</dbReference>
<keyword evidence="3" id="KW-0597">Phosphoprotein</keyword>
<dbReference type="InterPro" id="IPR036097">
    <property type="entry name" value="HisK_dim/P_sf"/>
</dbReference>
<dbReference type="GO" id="GO:0016036">
    <property type="term" value="P:cellular response to phosphate starvation"/>
    <property type="evidence" value="ECO:0007669"/>
    <property type="project" value="TreeGrafter"/>
</dbReference>
<protein>
    <recommendedName>
        <fullName evidence="2">histidine kinase</fullName>
        <ecNumber evidence="2">2.7.13.3</ecNumber>
    </recommendedName>
</protein>
<keyword evidence="7" id="KW-0175">Coiled coil</keyword>
<organism evidence="10 11">
    <name type="scientific">Mariniphaga sediminis</name>
    <dbReference type="NCBI Taxonomy" id="1628158"/>
    <lineage>
        <taxon>Bacteria</taxon>
        <taxon>Pseudomonadati</taxon>
        <taxon>Bacteroidota</taxon>
        <taxon>Bacteroidia</taxon>
        <taxon>Marinilabiliales</taxon>
        <taxon>Prolixibacteraceae</taxon>
        <taxon>Mariniphaga</taxon>
    </lineage>
</organism>
<keyword evidence="6" id="KW-0902">Two-component regulatory system</keyword>
<keyword evidence="4" id="KW-0808">Transferase</keyword>
<dbReference type="InterPro" id="IPR003594">
    <property type="entry name" value="HATPase_dom"/>
</dbReference>
<proteinExistence type="predicted"/>
<dbReference type="OrthoDB" id="9813151at2"/>
<dbReference type="EMBL" id="QWET01000005">
    <property type="protein sequence ID" value="RIH65649.1"/>
    <property type="molecule type" value="Genomic_DNA"/>
</dbReference>
<dbReference type="GO" id="GO:0000155">
    <property type="term" value="F:phosphorelay sensor kinase activity"/>
    <property type="evidence" value="ECO:0007669"/>
    <property type="project" value="InterPro"/>
</dbReference>
<feature type="transmembrane region" description="Helical" evidence="8">
    <location>
        <begin position="12"/>
        <end position="30"/>
    </location>
</feature>
<comment type="catalytic activity">
    <reaction evidence="1">
        <text>ATP + protein L-histidine = ADP + protein N-phospho-L-histidine.</text>
        <dbReference type="EC" id="2.7.13.3"/>
    </reaction>
</comment>
<keyword evidence="11" id="KW-1185">Reference proteome</keyword>
<dbReference type="InterPro" id="IPR050351">
    <property type="entry name" value="BphY/WalK/GraS-like"/>
</dbReference>
<dbReference type="PANTHER" id="PTHR45453">
    <property type="entry name" value="PHOSPHATE REGULON SENSOR PROTEIN PHOR"/>
    <property type="match status" value="1"/>
</dbReference>
<evidence type="ECO:0000256" key="5">
    <source>
        <dbReference type="ARBA" id="ARBA00022777"/>
    </source>
</evidence>
<evidence type="ECO:0000256" key="4">
    <source>
        <dbReference type="ARBA" id="ARBA00022679"/>
    </source>
</evidence>
<dbReference type="CDD" id="cd00082">
    <property type="entry name" value="HisKA"/>
    <property type="match status" value="1"/>
</dbReference>
<dbReference type="PANTHER" id="PTHR45453:SF1">
    <property type="entry name" value="PHOSPHATE REGULON SENSOR PROTEIN PHOR"/>
    <property type="match status" value="1"/>
</dbReference>
<evidence type="ECO:0000259" key="9">
    <source>
        <dbReference type="PROSITE" id="PS50109"/>
    </source>
</evidence>
<dbReference type="GO" id="GO:0004721">
    <property type="term" value="F:phosphoprotein phosphatase activity"/>
    <property type="evidence" value="ECO:0007669"/>
    <property type="project" value="TreeGrafter"/>
</dbReference>
<dbReference type="GO" id="GO:0005886">
    <property type="term" value="C:plasma membrane"/>
    <property type="evidence" value="ECO:0007669"/>
    <property type="project" value="TreeGrafter"/>
</dbReference>
<evidence type="ECO:0000313" key="10">
    <source>
        <dbReference type="EMBL" id="RIH65649.1"/>
    </source>
</evidence>
<comment type="caution">
    <text evidence="10">The sequence shown here is derived from an EMBL/GenBank/DDBJ whole genome shotgun (WGS) entry which is preliminary data.</text>
</comment>
<keyword evidence="8" id="KW-0472">Membrane</keyword>
<evidence type="ECO:0000256" key="1">
    <source>
        <dbReference type="ARBA" id="ARBA00000085"/>
    </source>
</evidence>
<evidence type="ECO:0000256" key="7">
    <source>
        <dbReference type="SAM" id="Coils"/>
    </source>
</evidence>
<feature type="transmembrane region" description="Helical" evidence="8">
    <location>
        <begin position="167"/>
        <end position="186"/>
    </location>
</feature>
<dbReference type="InterPro" id="IPR036890">
    <property type="entry name" value="HATPase_C_sf"/>
</dbReference>
<evidence type="ECO:0000313" key="11">
    <source>
        <dbReference type="Proteomes" id="UP000266441"/>
    </source>
</evidence>
<dbReference type="PROSITE" id="PS50109">
    <property type="entry name" value="HIS_KIN"/>
    <property type="match status" value="1"/>
</dbReference>
<gene>
    <name evidence="10" type="ORF">D1164_08275</name>
</gene>
<dbReference type="SMART" id="SM00387">
    <property type="entry name" value="HATPase_c"/>
    <property type="match status" value="1"/>
</dbReference>
<dbReference type="SUPFAM" id="SSF55874">
    <property type="entry name" value="ATPase domain of HSP90 chaperone/DNA topoisomerase II/histidine kinase"/>
    <property type="match status" value="1"/>
</dbReference>
<dbReference type="InterPro" id="IPR003661">
    <property type="entry name" value="HisK_dim/P_dom"/>
</dbReference>
<dbReference type="Gene3D" id="1.10.287.130">
    <property type="match status" value="1"/>
</dbReference>
<accession>A0A399D1X1</accession>
<evidence type="ECO:0000256" key="6">
    <source>
        <dbReference type="ARBA" id="ARBA00023012"/>
    </source>
</evidence>
<feature type="domain" description="Histidine kinase" evidence="9">
    <location>
        <begin position="371"/>
        <end position="588"/>
    </location>
</feature>
<dbReference type="InterPro" id="IPR004358">
    <property type="entry name" value="Sig_transdc_His_kin-like_C"/>
</dbReference>
<evidence type="ECO:0000256" key="8">
    <source>
        <dbReference type="SAM" id="Phobius"/>
    </source>
</evidence>
<dbReference type="CDD" id="cd00075">
    <property type="entry name" value="HATPase"/>
    <property type="match status" value="1"/>
</dbReference>
<dbReference type="Proteomes" id="UP000266441">
    <property type="component" value="Unassembled WGS sequence"/>
</dbReference>
<dbReference type="Pfam" id="PF02518">
    <property type="entry name" value="HATPase_c"/>
    <property type="match status" value="1"/>
</dbReference>
<dbReference type="PRINTS" id="PR00344">
    <property type="entry name" value="BCTRLSENSOR"/>
</dbReference>
<keyword evidence="5 10" id="KW-0418">Kinase</keyword>
<feature type="coiled-coil region" evidence="7">
    <location>
        <begin position="228"/>
        <end position="259"/>
    </location>
</feature>
<sequence length="588" mass="68394">MIRKSFRGEIFFYFIIVFILFTVAILIFQYQREKKYRTAQLENTLDNITETTYRYLEQNSLIEKNEIGRISELKRIIPQPNIRITLIDKNGDVFYDSSVADYNLMENHLHRPEIQKAIQNKKGSNVRTSETTSQEYYYYAKSYPDFFVRTAVVYNVQIQNFLKAERAFIFFIVSVFGVIGLILFLVTGKLADAITKLKDFALKAGKNELVEPDTSFPENELGIIGGQIIRIYHKLKNAKDELSNEREKLLNHLNALNEGIAFFSPEEEKTLSNRHFIQYINIISSETIYTNEEIFEMAEFKKLNKFLRKNLKNGKNFNPDRLPQLEYVISKGEKYFKIQSIVFLDKSFEVMITDITRLEKRRRMKQQLTSNIAHELKTPLASIKGYLETMLNNWPLAGEKQKYFMEKAYMQADRLTDLINDVSLLNNIEDAGELFKFKPTGLKEIIDEVYENFANRMHSRNISFQSEVSEDTVIQGNDSLLFSVFQNFVENSINYGGEGISIYIQVYHEDDKYYYFSYSDTGAGIPEEHLPRIFERFYRADHGRTRETGGTGLGLAIVKNAIQLHKGEISVRNNPNGGIEFLFSLAKQ</sequence>
<dbReference type="EC" id="2.7.13.3" evidence="2"/>